<comment type="caution">
    <text evidence="1">The sequence shown here is derived from an EMBL/GenBank/DDBJ whole genome shotgun (WGS) entry which is preliminary data.</text>
</comment>
<dbReference type="AlphaFoldDB" id="A0A2G1W3U1"/>
<organism evidence="1 2">
    <name type="scientific">Rhodopirellula bahusiensis</name>
    <dbReference type="NCBI Taxonomy" id="2014065"/>
    <lineage>
        <taxon>Bacteria</taxon>
        <taxon>Pseudomonadati</taxon>
        <taxon>Planctomycetota</taxon>
        <taxon>Planctomycetia</taxon>
        <taxon>Pirellulales</taxon>
        <taxon>Pirellulaceae</taxon>
        <taxon>Rhodopirellula</taxon>
    </lineage>
</organism>
<proteinExistence type="predicted"/>
<dbReference type="Proteomes" id="UP000225740">
    <property type="component" value="Unassembled WGS sequence"/>
</dbReference>
<reference evidence="1 2" key="1">
    <citation type="submission" date="2017-06" db="EMBL/GenBank/DDBJ databases">
        <title>Description of Rhodopirellula bahusiensis sp. nov.</title>
        <authorList>
            <person name="Kizina J."/>
            <person name="Harder J."/>
        </authorList>
    </citation>
    <scope>NUCLEOTIDE SEQUENCE [LARGE SCALE GENOMIC DNA]</scope>
    <source>
        <strain evidence="1 2">SWK21</strain>
    </source>
</reference>
<evidence type="ECO:0000313" key="1">
    <source>
        <dbReference type="EMBL" id="PHQ33694.1"/>
    </source>
</evidence>
<dbReference type="EMBL" id="NIZW01000015">
    <property type="protein sequence ID" value="PHQ33694.1"/>
    <property type="molecule type" value="Genomic_DNA"/>
</dbReference>
<accession>A0A2G1W3U1</accession>
<evidence type="ECO:0000313" key="2">
    <source>
        <dbReference type="Proteomes" id="UP000225740"/>
    </source>
</evidence>
<keyword evidence="2" id="KW-1185">Reference proteome</keyword>
<protein>
    <submittedName>
        <fullName evidence="1">Uncharacterized protein</fullName>
    </submittedName>
</protein>
<sequence length="64" mass="6996">MGRVAAHFSKFASVLTLGRRGKLGEVTETKKLVFFAIKGGLSELSVRSHALIRTAHEVCRKSVL</sequence>
<gene>
    <name evidence="1" type="ORF">CEE69_19165</name>
</gene>
<name>A0A2G1W3U1_9BACT</name>